<evidence type="ECO:0000313" key="3">
    <source>
        <dbReference type="Proteomes" id="UP000295455"/>
    </source>
</evidence>
<reference evidence="2 3" key="1">
    <citation type="submission" date="2019-03" db="EMBL/GenBank/DDBJ databases">
        <title>Genomic Encyclopedia of Type Strains, Phase IV (KMG-IV): sequencing the most valuable type-strain genomes for metagenomic binning, comparative biology and taxonomic classification.</title>
        <authorList>
            <person name="Goeker M."/>
        </authorList>
    </citation>
    <scope>NUCLEOTIDE SEQUENCE [LARGE SCALE GENOMIC DNA]</scope>
    <source>
        <strain evidence="2 3">DSM 18792</strain>
    </source>
</reference>
<protein>
    <submittedName>
        <fullName evidence="2">Uncharacterized protein</fullName>
    </submittedName>
</protein>
<dbReference type="EMBL" id="SLUP01000001">
    <property type="protein sequence ID" value="TCL68711.1"/>
    <property type="molecule type" value="Genomic_DNA"/>
</dbReference>
<evidence type="ECO:0000313" key="2">
    <source>
        <dbReference type="EMBL" id="TCL68711.1"/>
    </source>
</evidence>
<proteinExistence type="predicted"/>
<keyword evidence="3" id="KW-1185">Reference proteome</keyword>
<accession>A0A4R1RQL8</accession>
<feature type="region of interest" description="Disordered" evidence="1">
    <location>
        <begin position="55"/>
        <end position="81"/>
    </location>
</feature>
<feature type="compositionally biased region" description="Basic and acidic residues" evidence="1">
    <location>
        <begin position="56"/>
        <end position="81"/>
    </location>
</feature>
<organism evidence="2 3">
    <name type="scientific">Mariniflexile fucanivorans</name>
    <dbReference type="NCBI Taxonomy" id="264023"/>
    <lineage>
        <taxon>Bacteria</taxon>
        <taxon>Pseudomonadati</taxon>
        <taxon>Bacteroidota</taxon>
        <taxon>Flavobacteriia</taxon>
        <taxon>Flavobacteriales</taxon>
        <taxon>Flavobacteriaceae</taxon>
        <taxon>Mariniflexile</taxon>
    </lineage>
</organism>
<dbReference type="OrthoDB" id="1425186at2"/>
<sequence>MKMLHKIIFSILFVVSGLGFSQTPEQQKMIDKAIKMRDSIMQCIGLEEMLQQANAQEKKLESDKKSNKREPSRIPKTTKNEDKYWKNTLASDNDSKLKNWNYGEADLVFNYHYDAREDKLAYVKVGVIKADGTIELNPINKVPMLKPLKDFKDSNNFYDIHNPASYQYTNEDAGFKLNAYLLVYQNDEQIGILTIGNSVKVTLNLLTPGDLYFGDEGYMLSWVFADQACAIMANENWKGDLSNTGTPLLVETNVTYNLSFKPGWNLVKTDVIGRYDFPNAPEEDRSRYKKHAHTSITSIPEDATYYFRKSPQY</sequence>
<dbReference type="Proteomes" id="UP000295455">
    <property type="component" value="Unassembled WGS sequence"/>
</dbReference>
<comment type="caution">
    <text evidence="2">The sequence shown here is derived from an EMBL/GenBank/DDBJ whole genome shotgun (WGS) entry which is preliminary data.</text>
</comment>
<gene>
    <name evidence="2" type="ORF">EV196_101130</name>
</gene>
<dbReference type="AlphaFoldDB" id="A0A4R1RQL8"/>
<name>A0A4R1RQL8_9FLAO</name>
<evidence type="ECO:0000256" key="1">
    <source>
        <dbReference type="SAM" id="MobiDB-lite"/>
    </source>
</evidence>